<accession>A0A3D4V8A4</accession>
<gene>
    <name evidence="3" type="ORF">DGD08_08955</name>
</gene>
<dbReference type="PANTHER" id="PTHR12147:SF26">
    <property type="entry name" value="PEPTIDASE M28 DOMAIN-CONTAINING PROTEIN"/>
    <property type="match status" value="1"/>
</dbReference>
<dbReference type="Gene3D" id="3.40.630.10">
    <property type="entry name" value="Zn peptidases"/>
    <property type="match status" value="1"/>
</dbReference>
<dbReference type="SUPFAM" id="SSF53187">
    <property type="entry name" value="Zn-dependent exopeptidases"/>
    <property type="match status" value="1"/>
</dbReference>
<dbReference type="PANTHER" id="PTHR12147">
    <property type="entry name" value="METALLOPEPTIDASE M28 FAMILY MEMBER"/>
    <property type="match status" value="1"/>
</dbReference>
<dbReference type="InterPro" id="IPR007484">
    <property type="entry name" value="Peptidase_M28"/>
</dbReference>
<name>A0A3D4V8A4_9BACT</name>
<protein>
    <submittedName>
        <fullName evidence="3">Peptidase M28</fullName>
    </submittedName>
</protein>
<dbReference type="GO" id="GO:0008235">
    <property type="term" value="F:metalloexopeptidase activity"/>
    <property type="evidence" value="ECO:0007669"/>
    <property type="project" value="InterPro"/>
</dbReference>
<evidence type="ECO:0000256" key="1">
    <source>
        <dbReference type="SAM" id="SignalP"/>
    </source>
</evidence>
<feature type="signal peptide" evidence="1">
    <location>
        <begin position="1"/>
        <end position="21"/>
    </location>
</feature>
<comment type="caution">
    <text evidence="3">The sequence shown here is derived from an EMBL/GenBank/DDBJ whole genome shotgun (WGS) entry which is preliminary data.</text>
</comment>
<dbReference type="Pfam" id="PF04389">
    <property type="entry name" value="Peptidase_M28"/>
    <property type="match status" value="1"/>
</dbReference>
<dbReference type="OMA" id="WYFRSDH"/>
<feature type="domain" description="Peptidase M28" evidence="2">
    <location>
        <begin position="282"/>
        <end position="488"/>
    </location>
</feature>
<evidence type="ECO:0000313" key="4">
    <source>
        <dbReference type="Proteomes" id="UP000264071"/>
    </source>
</evidence>
<keyword evidence="1" id="KW-0732">Signal</keyword>
<evidence type="ECO:0000259" key="2">
    <source>
        <dbReference type="Pfam" id="PF04389"/>
    </source>
</evidence>
<proteinExistence type="predicted"/>
<dbReference type="GO" id="GO:0006508">
    <property type="term" value="P:proteolysis"/>
    <property type="evidence" value="ECO:0007669"/>
    <property type="project" value="InterPro"/>
</dbReference>
<sequence>MATALLALVLVAAPAGLGAQATSAARARAGEVPAAMALIRQADLKRDLYTLAGDGMRGREAGTPDEMRASMWIADEMRKIGVRPIGDDGSYFQWWNMIRTRVSTVSTHASLGGQALEVWKDFLPLGSSSADVDGPVLWLANSADSTIDVRGKVVATPIVTPSASSVRTTTNSAEVRYANAAIQATTQRLARRGALAVIMVADATTDQAFDGLASIRSRGSYEVDRAAQRFATQPTRAPMPVPASQAGTPLFLVRGATGVRLQQAPAFEAHVRLERFETPSVNIVGVIRGSDPVLRNEYVLYSSHQDHDGVRYDVDGDSVWAGADDNGSVSVALLASARAFVKQPGKRSILFVFHGAEERGLLGSRYHAAHPVVPRERIVAVLNGDMIGRNHPDTATLLGVQPPHRNSTDLVTMALRANVLTGKFILDSLWDRPSHPEGWYFRSDHVPYARLNIPAVMYSTNLHPDYHTPRDKPERIDYAKLTRMTKWMYLTGWFVATAPKRPAIDPGFKLER</sequence>
<reference evidence="3 4" key="1">
    <citation type="journal article" date="2018" name="Nat. Biotechnol.">
        <title>A standardized bacterial taxonomy based on genome phylogeny substantially revises the tree of life.</title>
        <authorList>
            <person name="Parks D.H."/>
            <person name="Chuvochina M."/>
            <person name="Waite D.W."/>
            <person name="Rinke C."/>
            <person name="Skarshewski A."/>
            <person name="Chaumeil P.A."/>
            <person name="Hugenholtz P."/>
        </authorList>
    </citation>
    <scope>NUCLEOTIDE SEQUENCE [LARGE SCALE GENOMIC DNA]</scope>
    <source>
        <strain evidence="3">UBA8844</strain>
    </source>
</reference>
<dbReference type="EMBL" id="DPIY01000008">
    <property type="protein sequence ID" value="HCT57325.1"/>
    <property type="molecule type" value="Genomic_DNA"/>
</dbReference>
<dbReference type="AlphaFoldDB" id="A0A3D4V8A4"/>
<dbReference type="InterPro" id="IPR045175">
    <property type="entry name" value="M28_fam"/>
</dbReference>
<evidence type="ECO:0000313" key="3">
    <source>
        <dbReference type="EMBL" id="HCT57325.1"/>
    </source>
</evidence>
<dbReference type="Proteomes" id="UP000264071">
    <property type="component" value="Unassembled WGS sequence"/>
</dbReference>
<feature type="chain" id="PRO_5017588042" evidence="1">
    <location>
        <begin position="22"/>
        <end position="512"/>
    </location>
</feature>
<organism evidence="3 4">
    <name type="scientific">Gemmatimonas aurantiaca</name>
    <dbReference type="NCBI Taxonomy" id="173480"/>
    <lineage>
        <taxon>Bacteria</taxon>
        <taxon>Pseudomonadati</taxon>
        <taxon>Gemmatimonadota</taxon>
        <taxon>Gemmatimonadia</taxon>
        <taxon>Gemmatimonadales</taxon>
        <taxon>Gemmatimonadaceae</taxon>
        <taxon>Gemmatimonas</taxon>
    </lineage>
</organism>